<feature type="transmembrane region" description="Helical" evidence="1">
    <location>
        <begin position="102"/>
        <end position="123"/>
    </location>
</feature>
<keyword evidence="4" id="KW-1185">Reference proteome</keyword>
<name>A0A016V547_9BILA</name>
<comment type="caution">
    <text evidence="3">The sequence shown here is derived from an EMBL/GenBank/DDBJ whole genome shotgun (WGS) entry which is preliminary data.</text>
</comment>
<gene>
    <name evidence="3" type="primary">Acey_s0017.g3406</name>
    <name evidence="3" type="ORF">Y032_0017g3406</name>
</gene>
<dbReference type="AlphaFoldDB" id="A0A016V547"/>
<feature type="domain" description="ZP" evidence="2">
    <location>
        <begin position="1"/>
        <end position="46"/>
    </location>
</feature>
<evidence type="ECO:0000313" key="3">
    <source>
        <dbReference type="EMBL" id="EYC22530.1"/>
    </source>
</evidence>
<dbReference type="InterPro" id="IPR001507">
    <property type="entry name" value="ZP_dom"/>
</dbReference>
<accession>A0A016V547</accession>
<evidence type="ECO:0000313" key="4">
    <source>
        <dbReference type="Proteomes" id="UP000024635"/>
    </source>
</evidence>
<protein>
    <recommendedName>
        <fullName evidence="2">ZP domain-containing protein</fullName>
    </recommendedName>
</protein>
<dbReference type="Proteomes" id="UP000024635">
    <property type="component" value="Unassembled WGS sequence"/>
</dbReference>
<evidence type="ECO:0000259" key="2">
    <source>
        <dbReference type="PROSITE" id="PS51034"/>
    </source>
</evidence>
<keyword evidence="1" id="KW-0812">Transmembrane</keyword>
<dbReference type="EMBL" id="JARK01001353">
    <property type="protein sequence ID" value="EYC22530.1"/>
    <property type="molecule type" value="Genomic_DNA"/>
</dbReference>
<reference evidence="4" key="1">
    <citation type="journal article" date="2015" name="Nat. Genet.">
        <title>The genome and transcriptome of the zoonotic hookworm Ancylostoma ceylanicum identify infection-specific gene families.</title>
        <authorList>
            <person name="Schwarz E.M."/>
            <person name="Hu Y."/>
            <person name="Antoshechkin I."/>
            <person name="Miller M.M."/>
            <person name="Sternberg P.W."/>
            <person name="Aroian R.V."/>
        </authorList>
    </citation>
    <scope>NUCLEOTIDE SEQUENCE</scope>
    <source>
        <strain evidence="4">HY135</strain>
    </source>
</reference>
<proteinExistence type="predicted"/>
<dbReference type="OrthoDB" id="6432511at2759"/>
<keyword evidence="1" id="KW-1133">Transmembrane helix</keyword>
<organism evidence="3 4">
    <name type="scientific">Ancylostoma ceylanicum</name>
    <dbReference type="NCBI Taxonomy" id="53326"/>
    <lineage>
        <taxon>Eukaryota</taxon>
        <taxon>Metazoa</taxon>
        <taxon>Ecdysozoa</taxon>
        <taxon>Nematoda</taxon>
        <taxon>Chromadorea</taxon>
        <taxon>Rhabditida</taxon>
        <taxon>Rhabditina</taxon>
        <taxon>Rhabditomorpha</taxon>
        <taxon>Strongyloidea</taxon>
        <taxon>Ancylostomatidae</taxon>
        <taxon>Ancylostomatinae</taxon>
        <taxon>Ancylostoma</taxon>
    </lineage>
</organism>
<evidence type="ECO:0000256" key="1">
    <source>
        <dbReference type="SAM" id="Phobius"/>
    </source>
</evidence>
<dbReference type="PROSITE" id="PS51034">
    <property type="entry name" value="ZP_2"/>
    <property type="match status" value="1"/>
</dbReference>
<keyword evidence="1" id="KW-0472">Membrane</keyword>
<sequence length="146" mass="16730">MVKKTLNRKWYGFQFTSSQFVHFECQVKPCVHSCRRQQCEAESTTKVPLIPALRKRREEADRSTNLTTLRMQTVLQIEPQQVQRAALVSQKNLDHCVSVNEVLFIAMLVLGAVFALAILLCFVCSSSKRQIRTDEPAYSVAHVFQQ</sequence>